<dbReference type="InterPro" id="IPR053162">
    <property type="entry name" value="DnaD"/>
</dbReference>
<comment type="caution">
    <text evidence="3">The sequence shown here is derived from an EMBL/GenBank/DDBJ whole genome shotgun (WGS) entry which is preliminary data.</text>
</comment>
<dbReference type="EMBL" id="NOJY02000013">
    <property type="protein sequence ID" value="RDY27429.1"/>
    <property type="molecule type" value="Genomic_DNA"/>
</dbReference>
<reference evidence="3 4" key="1">
    <citation type="journal article" date="2017" name="Genome Announc.">
        <title>Draft Genome Sequence of Romboutsia weinsteinii sp. nov. Strain CCRI-19649(T) Isolated from Surface Water.</title>
        <authorList>
            <person name="Maheux A.F."/>
            <person name="Boudreau D.K."/>
            <person name="Berube E."/>
            <person name="Boissinot M."/>
            <person name="Cantin P."/>
            <person name="Raymond F."/>
            <person name="Corbeil J."/>
            <person name="Omar R.F."/>
            <person name="Bergeron M.G."/>
        </authorList>
    </citation>
    <scope>NUCLEOTIDE SEQUENCE [LARGE SCALE GENOMIC DNA]</scope>
    <source>
        <strain evidence="3 4">CCRI-19649</strain>
    </source>
</reference>
<dbReference type="InterPro" id="IPR034829">
    <property type="entry name" value="DnaD-like_sf"/>
</dbReference>
<keyword evidence="4" id="KW-1185">Reference proteome</keyword>
<evidence type="ECO:0000259" key="2">
    <source>
        <dbReference type="Pfam" id="PF07261"/>
    </source>
</evidence>
<comment type="similarity">
    <text evidence="1">Belongs to the DnaB/DnaD family.</text>
</comment>
<organism evidence="3 4">
    <name type="scientific">Romboutsia weinsteinii</name>
    <dbReference type="NCBI Taxonomy" id="2020949"/>
    <lineage>
        <taxon>Bacteria</taxon>
        <taxon>Bacillati</taxon>
        <taxon>Bacillota</taxon>
        <taxon>Clostridia</taxon>
        <taxon>Peptostreptococcales</taxon>
        <taxon>Peptostreptococcaceae</taxon>
        <taxon>Romboutsia</taxon>
    </lineage>
</organism>
<dbReference type="Pfam" id="PF07261">
    <property type="entry name" value="DnaB_2"/>
    <property type="match status" value="1"/>
</dbReference>
<dbReference type="PANTHER" id="PTHR37293">
    <property type="entry name" value="PHAGE REPLICATION PROTEIN-RELATED"/>
    <property type="match status" value="1"/>
</dbReference>
<evidence type="ECO:0000313" key="4">
    <source>
        <dbReference type="Proteomes" id="UP000215694"/>
    </source>
</evidence>
<feature type="domain" description="DnaB/C C-terminal" evidence="2">
    <location>
        <begin position="197"/>
        <end position="264"/>
    </location>
</feature>
<evidence type="ECO:0000313" key="3">
    <source>
        <dbReference type="EMBL" id="RDY27429.1"/>
    </source>
</evidence>
<evidence type="ECO:0000256" key="1">
    <source>
        <dbReference type="ARBA" id="ARBA00093462"/>
    </source>
</evidence>
<dbReference type="NCBIfam" id="TIGR01446">
    <property type="entry name" value="DnaD_dom"/>
    <property type="match status" value="1"/>
</dbReference>
<name>A0A371J3T0_9FIRM</name>
<dbReference type="InterPro" id="IPR006343">
    <property type="entry name" value="DnaB/C_C"/>
</dbReference>
<accession>A0A371J3T0</accession>
<dbReference type="RefSeq" id="WP_094369233.1">
    <property type="nucleotide sequence ID" value="NZ_NOJY02000013.1"/>
</dbReference>
<protein>
    <submittedName>
        <fullName evidence="3">DnaD domain protein</fullName>
    </submittedName>
</protein>
<proteinExistence type="inferred from homology"/>
<sequence length="306" mass="36328">MAIFRQVEVAFWKDDKVMLEMTPEDKLFFLYLMTNPNTTQIGVYNLNTMQMAFELGYSNESVKSLLDRFENDYKLIKYNYKTKEVAIKNWGRYNFRKLGKPMIDCIKKDLGLVKDTSLLKFVIKAITRVEVIELFNERIGEIFEKDNGRQVYKCINEAIDDRYQKIEKIFTIRGQEEEKEEEQEKEEYIEREEYKKLFEENIGKVNGVIEEWITYISQEIDIHLFKKAIEIASNKDKCSKVYVNGIINQWINLNIKTIKDLEIYLSKNRGNTNGFKYAGVLQGENEQIYKKPSEEQLRRAEELLIS</sequence>
<dbReference type="AlphaFoldDB" id="A0A371J3T0"/>
<dbReference type="SUPFAM" id="SSF158499">
    <property type="entry name" value="DnaD domain-like"/>
    <property type="match status" value="1"/>
</dbReference>
<dbReference type="Proteomes" id="UP000215694">
    <property type="component" value="Unassembled WGS sequence"/>
</dbReference>
<dbReference type="OrthoDB" id="3199595at2"/>
<gene>
    <name evidence="3" type="ORF">CHL78_009450</name>
</gene>
<dbReference type="PANTHER" id="PTHR37293:SF5">
    <property type="entry name" value="DNA REPLICATION PROTEIN"/>
    <property type="match status" value="1"/>
</dbReference>
<dbReference type="Gene3D" id="1.10.10.630">
    <property type="entry name" value="DnaD domain-like"/>
    <property type="match status" value="1"/>
</dbReference>